<proteinExistence type="predicted"/>
<organism evidence="2 3">
    <name type="scientific">Rotaria magnacalcarata</name>
    <dbReference type="NCBI Taxonomy" id="392030"/>
    <lineage>
        <taxon>Eukaryota</taxon>
        <taxon>Metazoa</taxon>
        <taxon>Spiralia</taxon>
        <taxon>Gnathifera</taxon>
        <taxon>Rotifera</taxon>
        <taxon>Eurotatoria</taxon>
        <taxon>Bdelloidea</taxon>
        <taxon>Philodinida</taxon>
        <taxon>Philodinidae</taxon>
        <taxon>Rotaria</taxon>
    </lineage>
</organism>
<evidence type="ECO:0000313" key="2">
    <source>
        <dbReference type="EMBL" id="CAF4631050.1"/>
    </source>
</evidence>
<feature type="non-terminal residue" evidence="2">
    <location>
        <position position="63"/>
    </location>
</feature>
<evidence type="ECO:0000256" key="1">
    <source>
        <dbReference type="SAM" id="MobiDB-lite"/>
    </source>
</evidence>
<dbReference type="AlphaFoldDB" id="A0A821E4V1"/>
<dbReference type="Proteomes" id="UP000663866">
    <property type="component" value="Unassembled WGS sequence"/>
</dbReference>
<dbReference type="EMBL" id="CAJOBG010080895">
    <property type="protein sequence ID" value="CAF4631050.1"/>
    <property type="molecule type" value="Genomic_DNA"/>
</dbReference>
<comment type="caution">
    <text evidence="2">The sequence shown here is derived from an EMBL/GenBank/DDBJ whole genome shotgun (WGS) entry which is preliminary data.</text>
</comment>
<evidence type="ECO:0000313" key="3">
    <source>
        <dbReference type="Proteomes" id="UP000663866"/>
    </source>
</evidence>
<keyword evidence="3" id="KW-1185">Reference proteome</keyword>
<gene>
    <name evidence="2" type="ORF">OVN521_LOCUS46239</name>
</gene>
<feature type="region of interest" description="Disordered" evidence="1">
    <location>
        <begin position="1"/>
        <end position="21"/>
    </location>
</feature>
<reference evidence="2" key="1">
    <citation type="submission" date="2021-02" db="EMBL/GenBank/DDBJ databases">
        <authorList>
            <person name="Nowell W R."/>
        </authorList>
    </citation>
    <scope>NUCLEOTIDE SEQUENCE</scope>
</reference>
<name>A0A821E4V1_9BILA</name>
<accession>A0A821E4V1</accession>
<sequence>MRQPFHAYPPQTACSSTGSSYVSPPAYYSPSQYYPPSSNFASSSKPLPPKTPHIEELEEATDT</sequence>
<feature type="region of interest" description="Disordered" evidence="1">
    <location>
        <begin position="36"/>
        <end position="63"/>
    </location>
</feature>
<protein>
    <submittedName>
        <fullName evidence="2">Uncharacterized protein</fullName>
    </submittedName>
</protein>